<dbReference type="SUPFAM" id="SSF103473">
    <property type="entry name" value="MFS general substrate transporter"/>
    <property type="match status" value="1"/>
</dbReference>
<dbReference type="Proteomes" id="UP000245166">
    <property type="component" value="Unassembled WGS sequence"/>
</dbReference>
<feature type="transmembrane region" description="Helical" evidence="6">
    <location>
        <begin position="110"/>
        <end position="128"/>
    </location>
</feature>
<dbReference type="PANTHER" id="PTHR43124:SF3">
    <property type="entry name" value="CHLORAMPHENICOL EFFLUX PUMP RV0191"/>
    <property type="match status" value="1"/>
</dbReference>
<dbReference type="AlphaFoldDB" id="A0A2U1ZX44"/>
<feature type="transmembrane region" description="Helical" evidence="6">
    <location>
        <begin position="85"/>
        <end position="104"/>
    </location>
</feature>
<dbReference type="InterPro" id="IPR011701">
    <property type="entry name" value="MFS"/>
</dbReference>
<evidence type="ECO:0000256" key="1">
    <source>
        <dbReference type="ARBA" id="ARBA00004651"/>
    </source>
</evidence>
<feature type="transmembrane region" description="Helical" evidence="6">
    <location>
        <begin position="55"/>
        <end position="73"/>
    </location>
</feature>
<comment type="caution">
    <text evidence="8">The sequence shown here is derived from an EMBL/GenBank/DDBJ whole genome shotgun (WGS) entry which is preliminary data.</text>
</comment>
<comment type="subcellular location">
    <subcellularLocation>
        <location evidence="1">Cell membrane</location>
        <topology evidence="1">Multi-pass membrane protein</topology>
    </subcellularLocation>
</comment>
<dbReference type="InterPro" id="IPR036259">
    <property type="entry name" value="MFS_trans_sf"/>
</dbReference>
<reference evidence="8 9" key="1">
    <citation type="submission" date="2018-03" db="EMBL/GenBank/DDBJ databases">
        <title>Genome assembly of novel Miniimonas species PCH200.</title>
        <authorList>
            <person name="Thakur V."/>
            <person name="Kumar V."/>
            <person name="Singh D."/>
        </authorList>
    </citation>
    <scope>NUCLEOTIDE SEQUENCE [LARGE SCALE GENOMIC DNA]</scope>
    <source>
        <strain evidence="8 9">PCH200</strain>
    </source>
</reference>
<feature type="transmembrane region" description="Helical" evidence="6">
    <location>
        <begin position="17"/>
        <end position="35"/>
    </location>
</feature>
<keyword evidence="9" id="KW-1185">Reference proteome</keyword>
<sequence length="465" mass="49387">MTSLLPRLDRAARRNPWVVWVTGCVVYLLAVLHRSSLGVAGPDAVARLDISSAQLGTFVMVQLAVYAAMQVPAGLAIDRIGPRRVLLLATLIMGTAQVAFAFAGSYPLALAARALLGLGDSAVYLSCLRLAAEWFPRSRYAVLTMFSGLFGMAGNLAATVPLVWALGEFGWTRTFLVTGATSLIYAVLLLRPAVTAPFRSTRAHLAEVADREAEAPTPRGWAGVLGDVRASWRGTELGRGTQVGFWTHQATMAGGTVIAMVWGFPYLTEGLGWSGDRAAAQLSLLVLGTLGFNLVIGPLAGRRPGWRMPLAIGASLAGMLALGMLAWWPGGPPAVAVTVAFLMLAVGGPASQVGFHLARDYNPRERISTATGLVNMGGFAGAMVGVVVFGIVLDQLSRHGTPVLADYRWALLSLVAISLFSTSMMLISLVRLRRLALGRIAAGEEVALSVVAHWWDGATYTRPRR</sequence>
<dbReference type="InterPro" id="IPR050189">
    <property type="entry name" value="MFS_Efflux_Transporters"/>
</dbReference>
<evidence type="ECO:0000256" key="3">
    <source>
        <dbReference type="ARBA" id="ARBA00022692"/>
    </source>
</evidence>
<dbReference type="RefSeq" id="WP_109229913.1">
    <property type="nucleotide sequence ID" value="NZ_PYHR01000002.1"/>
</dbReference>
<evidence type="ECO:0000313" key="9">
    <source>
        <dbReference type="Proteomes" id="UP000245166"/>
    </source>
</evidence>
<dbReference type="Gene3D" id="1.20.1250.20">
    <property type="entry name" value="MFS general substrate transporter like domains"/>
    <property type="match status" value="2"/>
</dbReference>
<dbReference type="InterPro" id="IPR020846">
    <property type="entry name" value="MFS_dom"/>
</dbReference>
<evidence type="ECO:0000256" key="5">
    <source>
        <dbReference type="ARBA" id="ARBA00023136"/>
    </source>
</evidence>
<keyword evidence="2" id="KW-1003">Cell membrane</keyword>
<evidence type="ECO:0000256" key="6">
    <source>
        <dbReference type="SAM" id="Phobius"/>
    </source>
</evidence>
<dbReference type="OrthoDB" id="4332123at2"/>
<accession>A0A2U1ZX44</accession>
<dbReference type="GO" id="GO:0005886">
    <property type="term" value="C:plasma membrane"/>
    <property type="evidence" value="ECO:0007669"/>
    <property type="project" value="UniProtKB-SubCell"/>
</dbReference>
<dbReference type="PANTHER" id="PTHR43124">
    <property type="entry name" value="PURINE EFFLUX PUMP PBUE"/>
    <property type="match status" value="1"/>
</dbReference>
<protein>
    <submittedName>
        <fullName evidence="8">MFS transporter</fullName>
    </submittedName>
</protein>
<feature type="transmembrane region" description="Helical" evidence="6">
    <location>
        <begin position="308"/>
        <end position="328"/>
    </location>
</feature>
<gene>
    <name evidence="8" type="ORF">C8046_13585</name>
</gene>
<keyword evidence="4 6" id="KW-1133">Transmembrane helix</keyword>
<feature type="transmembrane region" description="Helical" evidence="6">
    <location>
        <begin position="278"/>
        <end position="296"/>
    </location>
</feature>
<organism evidence="8 9">
    <name type="scientific">Serinibacter arcticus</name>
    <dbReference type="NCBI Taxonomy" id="1655435"/>
    <lineage>
        <taxon>Bacteria</taxon>
        <taxon>Bacillati</taxon>
        <taxon>Actinomycetota</taxon>
        <taxon>Actinomycetes</taxon>
        <taxon>Micrococcales</taxon>
        <taxon>Beutenbergiaceae</taxon>
        <taxon>Serinibacter</taxon>
    </lineage>
</organism>
<evidence type="ECO:0000256" key="2">
    <source>
        <dbReference type="ARBA" id="ARBA00022475"/>
    </source>
</evidence>
<feature type="transmembrane region" description="Helical" evidence="6">
    <location>
        <begin position="140"/>
        <end position="164"/>
    </location>
</feature>
<evidence type="ECO:0000256" key="4">
    <source>
        <dbReference type="ARBA" id="ARBA00022989"/>
    </source>
</evidence>
<dbReference type="Pfam" id="PF07690">
    <property type="entry name" value="MFS_1"/>
    <property type="match status" value="1"/>
</dbReference>
<keyword evidence="5 6" id="KW-0472">Membrane</keyword>
<feature type="transmembrane region" description="Helical" evidence="6">
    <location>
        <begin position="170"/>
        <end position="190"/>
    </location>
</feature>
<evidence type="ECO:0000259" key="7">
    <source>
        <dbReference type="PROSITE" id="PS50850"/>
    </source>
</evidence>
<dbReference type="GO" id="GO:0022857">
    <property type="term" value="F:transmembrane transporter activity"/>
    <property type="evidence" value="ECO:0007669"/>
    <property type="project" value="InterPro"/>
</dbReference>
<keyword evidence="3 6" id="KW-0812">Transmembrane</keyword>
<feature type="domain" description="Major facilitator superfamily (MFS) profile" evidence="7">
    <location>
        <begin position="19"/>
        <end position="433"/>
    </location>
</feature>
<evidence type="ECO:0000313" key="8">
    <source>
        <dbReference type="EMBL" id="PWD51534.1"/>
    </source>
</evidence>
<dbReference type="PROSITE" id="PS50850">
    <property type="entry name" value="MFS"/>
    <property type="match status" value="1"/>
</dbReference>
<feature type="transmembrane region" description="Helical" evidence="6">
    <location>
        <begin position="334"/>
        <end position="358"/>
    </location>
</feature>
<name>A0A2U1ZX44_9MICO</name>
<dbReference type="EMBL" id="PYHR01000002">
    <property type="protein sequence ID" value="PWD51534.1"/>
    <property type="molecule type" value="Genomic_DNA"/>
</dbReference>
<feature type="transmembrane region" description="Helical" evidence="6">
    <location>
        <begin position="243"/>
        <end position="266"/>
    </location>
</feature>
<proteinExistence type="predicted"/>
<feature type="transmembrane region" description="Helical" evidence="6">
    <location>
        <begin position="409"/>
        <end position="430"/>
    </location>
</feature>
<feature type="transmembrane region" description="Helical" evidence="6">
    <location>
        <begin position="370"/>
        <end position="393"/>
    </location>
</feature>